<reference evidence="9 10" key="1">
    <citation type="journal article" date="2019" name="Front. Microbiol.">
        <title>Thermoanaerosceptrum fracticalcis gen. nov. sp. nov., a Novel Fumarate-Fermenting Microorganism From a Deep Fractured Carbonate Aquifer of the US Great Basin.</title>
        <authorList>
            <person name="Hamilton-Brehm S.D."/>
            <person name="Stewart L.E."/>
            <person name="Zavarin M."/>
            <person name="Caldwell M."/>
            <person name="Lawson P.A."/>
            <person name="Onstott T.C."/>
            <person name="Grzymski J."/>
            <person name="Neveux I."/>
            <person name="Lollar B.S."/>
            <person name="Russell C.E."/>
            <person name="Moser D.P."/>
        </authorList>
    </citation>
    <scope>NUCLEOTIDE SEQUENCE [LARGE SCALE GENOMIC DNA]</scope>
    <source>
        <strain evidence="9 10">DRI-13</strain>
    </source>
</reference>
<dbReference type="InterPro" id="IPR027417">
    <property type="entry name" value="P-loop_NTPase"/>
</dbReference>
<evidence type="ECO:0000256" key="1">
    <source>
        <dbReference type="ARBA" id="ARBA00006211"/>
    </source>
</evidence>
<sequence length="232" mass="25849">MCKKIHVVSDILQANDVLSLELRKEFSRRGIFVINFMGSPGAGKTSILEKLIRELKDEVKIAVIEGDVYTSKDAERIEQQRVPVVQINTGGGCHLDSNMIKESLANLPLEEIELLVIENVGNLVCPASYDLGEDLKMVALSVTEGDDKPAKYPAMFQRANLVIINKIDLIEQTNFSARQALADINIINPGLETFNVSCRTGEGIPRLAEHLKERVRKKQAFFKGQDPYQQAI</sequence>
<dbReference type="Pfam" id="PF02492">
    <property type="entry name" value="cobW"/>
    <property type="match status" value="1"/>
</dbReference>
<dbReference type="PANTHER" id="PTHR30134">
    <property type="entry name" value="HYDROGENASE PROTEIN ASSEMBLY PROTEIN, NICKEL CHAPERONE"/>
    <property type="match status" value="1"/>
</dbReference>
<dbReference type="CDD" id="cd05390">
    <property type="entry name" value="HypB"/>
    <property type="match status" value="1"/>
</dbReference>
<dbReference type="PANTHER" id="PTHR30134:SF2">
    <property type="entry name" value="HYDROGENASE MATURATION FACTOR HYPB"/>
    <property type="match status" value="1"/>
</dbReference>
<dbReference type="NCBIfam" id="TIGR00073">
    <property type="entry name" value="hypB"/>
    <property type="match status" value="1"/>
</dbReference>
<evidence type="ECO:0000256" key="2">
    <source>
        <dbReference type="ARBA" id="ARBA00022596"/>
    </source>
</evidence>
<accession>A0A7G6E3X3</accession>
<keyword evidence="2" id="KW-0533">Nickel</keyword>
<keyword evidence="4" id="KW-0547">Nucleotide-binding</keyword>
<dbReference type="RefSeq" id="WP_034420151.1">
    <property type="nucleotide sequence ID" value="NZ_CP045798.1"/>
</dbReference>
<evidence type="ECO:0000313" key="10">
    <source>
        <dbReference type="Proteomes" id="UP000515847"/>
    </source>
</evidence>
<name>A0A7G6E3X3_THEFR</name>
<dbReference type="SUPFAM" id="SSF52540">
    <property type="entry name" value="P-loop containing nucleoside triphosphate hydrolases"/>
    <property type="match status" value="1"/>
</dbReference>
<gene>
    <name evidence="9" type="primary">hypB</name>
    <name evidence="9" type="ORF">BR63_10940</name>
</gene>
<evidence type="ECO:0000256" key="3">
    <source>
        <dbReference type="ARBA" id="ARBA00022723"/>
    </source>
</evidence>
<dbReference type="GO" id="GO:0008270">
    <property type="term" value="F:zinc ion binding"/>
    <property type="evidence" value="ECO:0007669"/>
    <property type="project" value="TreeGrafter"/>
</dbReference>
<proteinExistence type="inferred from homology"/>
<evidence type="ECO:0000256" key="7">
    <source>
        <dbReference type="ARBA" id="ARBA00023134"/>
    </source>
</evidence>
<keyword evidence="10" id="KW-1185">Reference proteome</keyword>
<dbReference type="AlphaFoldDB" id="A0A7G6E3X3"/>
<evidence type="ECO:0000259" key="8">
    <source>
        <dbReference type="Pfam" id="PF02492"/>
    </source>
</evidence>
<keyword evidence="6" id="KW-0862">Zinc</keyword>
<evidence type="ECO:0000313" key="9">
    <source>
        <dbReference type="EMBL" id="QNB46777.1"/>
    </source>
</evidence>
<dbReference type="GO" id="GO:0003924">
    <property type="term" value="F:GTPase activity"/>
    <property type="evidence" value="ECO:0007669"/>
    <property type="project" value="InterPro"/>
</dbReference>
<comment type="similarity">
    <text evidence="1">Belongs to the SIMIBI class G3E GTPase family. HypB/HupM subfamily.</text>
</comment>
<evidence type="ECO:0000256" key="4">
    <source>
        <dbReference type="ARBA" id="ARBA00022741"/>
    </source>
</evidence>
<dbReference type="KEGG" id="tfr:BR63_10940"/>
<keyword evidence="7" id="KW-0342">GTP-binding</keyword>
<dbReference type="GO" id="GO:0051604">
    <property type="term" value="P:protein maturation"/>
    <property type="evidence" value="ECO:0007669"/>
    <property type="project" value="InterPro"/>
</dbReference>
<keyword evidence="3" id="KW-0479">Metal-binding</keyword>
<organism evidence="9 10">
    <name type="scientific">Thermanaerosceptrum fracticalcis</name>
    <dbReference type="NCBI Taxonomy" id="1712410"/>
    <lineage>
        <taxon>Bacteria</taxon>
        <taxon>Bacillati</taxon>
        <taxon>Bacillota</taxon>
        <taxon>Clostridia</taxon>
        <taxon>Eubacteriales</taxon>
        <taxon>Peptococcaceae</taxon>
        <taxon>Thermanaerosceptrum</taxon>
    </lineage>
</organism>
<dbReference type="GO" id="GO:0016151">
    <property type="term" value="F:nickel cation binding"/>
    <property type="evidence" value="ECO:0007669"/>
    <property type="project" value="InterPro"/>
</dbReference>
<dbReference type="InterPro" id="IPR004392">
    <property type="entry name" value="Hyd_mat_HypB"/>
</dbReference>
<dbReference type="GO" id="GO:0005525">
    <property type="term" value="F:GTP binding"/>
    <property type="evidence" value="ECO:0007669"/>
    <property type="project" value="UniProtKB-KW"/>
</dbReference>
<evidence type="ECO:0000256" key="5">
    <source>
        <dbReference type="ARBA" id="ARBA00022801"/>
    </source>
</evidence>
<dbReference type="InterPro" id="IPR003495">
    <property type="entry name" value="CobW/HypB/UreG_nucleotide-bd"/>
</dbReference>
<dbReference type="Proteomes" id="UP000515847">
    <property type="component" value="Chromosome"/>
</dbReference>
<dbReference type="PIRSF" id="PIRSF005624">
    <property type="entry name" value="Ni-bind_GTPase"/>
    <property type="match status" value="1"/>
</dbReference>
<dbReference type="OrthoDB" id="9802035at2"/>
<feature type="domain" description="CobW/HypB/UreG nucleotide-binding" evidence="8">
    <location>
        <begin position="33"/>
        <end position="192"/>
    </location>
</feature>
<dbReference type="Gene3D" id="3.40.50.300">
    <property type="entry name" value="P-loop containing nucleotide triphosphate hydrolases"/>
    <property type="match status" value="1"/>
</dbReference>
<dbReference type="EMBL" id="CP045798">
    <property type="protein sequence ID" value="QNB46777.1"/>
    <property type="molecule type" value="Genomic_DNA"/>
</dbReference>
<keyword evidence="5" id="KW-0378">Hydrolase</keyword>
<evidence type="ECO:0000256" key="6">
    <source>
        <dbReference type="ARBA" id="ARBA00022833"/>
    </source>
</evidence>
<protein>
    <submittedName>
        <fullName evidence="9">Hydrogenase nickel incorporation protein HypB</fullName>
    </submittedName>
</protein>